<dbReference type="Gramene" id="CDP18038">
    <property type="protein sequence ID" value="CDP18038"/>
    <property type="gene ID" value="GSCOC_T00008650001"/>
</dbReference>
<dbReference type="OrthoDB" id="1851308at2759"/>
<dbReference type="EMBL" id="HG739282">
    <property type="protein sequence ID" value="CDP18038.1"/>
    <property type="molecule type" value="Genomic_DNA"/>
</dbReference>
<keyword evidence="2" id="KW-1185">Reference proteome</keyword>
<evidence type="ECO:0000313" key="1">
    <source>
        <dbReference type="EMBL" id="CDP18038.1"/>
    </source>
</evidence>
<gene>
    <name evidence="1" type="ORF">GSCOC_T00008650001</name>
</gene>
<dbReference type="PANTHER" id="PTHR22930">
    <property type="match status" value="1"/>
</dbReference>
<accession>A0A068VEB5</accession>
<proteinExistence type="predicted"/>
<dbReference type="Proteomes" id="UP000295252">
    <property type="component" value="Chromosome IV"/>
</dbReference>
<evidence type="ECO:0008006" key="3">
    <source>
        <dbReference type="Google" id="ProtNLM"/>
    </source>
</evidence>
<dbReference type="STRING" id="49390.A0A068VEB5"/>
<reference evidence="2" key="1">
    <citation type="journal article" date="2014" name="Science">
        <title>The coffee genome provides insight into the convergent evolution of caffeine biosynthesis.</title>
        <authorList>
            <person name="Denoeud F."/>
            <person name="Carretero-Paulet L."/>
            <person name="Dereeper A."/>
            <person name="Droc G."/>
            <person name="Guyot R."/>
            <person name="Pietrella M."/>
            <person name="Zheng C."/>
            <person name="Alberti A."/>
            <person name="Anthony F."/>
            <person name="Aprea G."/>
            <person name="Aury J.M."/>
            <person name="Bento P."/>
            <person name="Bernard M."/>
            <person name="Bocs S."/>
            <person name="Campa C."/>
            <person name="Cenci A."/>
            <person name="Combes M.C."/>
            <person name="Crouzillat D."/>
            <person name="Da Silva C."/>
            <person name="Daddiego L."/>
            <person name="De Bellis F."/>
            <person name="Dussert S."/>
            <person name="Garsmeur O."/>
            <person name="Gayraud T."/>
            <person name="Guignon V."/>
            <person name="Jahn K."/>
            <person name="Jamilloux V."/>
            <person name="Joet T."/>
            <person name="Labadie K."/>
            <person name="Lan T."/>
            <person name="Leclercq J."/>
            <person name="Lepelley M."/>
            <person name="Leroy T."/>
            <person name="Li L.T."/>
            <person name="Librado P."/>
            <person name="Lopez L."/>
            <person name="Munoz A."/>
            <person name="Noel B."/>
            <person name="Pallavicini A."/>
            <person name="Perrotta G."/>
            <person name="Poncet V."/>
            <person name="Pot D."/>
            <person name="Priyono X."/>
            <person name="Rigoreau M."/>
            <person name="Rouard M."/>
            <person name="Rozas J."/>
            <person name="Tranchant-Dubreuil C."/>
            <person name="VanBuren R."/>
            <person name="Zhang Q."/>
            <person name="Andrade A.C."/>
            <person name="Argout X."/>
            <person name="Bertrand B."/>
            <person name="de Kochko A."/>
            <person name="Graziosi G."/>
            <person name="Henry R.J."/>
            <person name="Jayarama X."/>
            <person name="Ming R."/>
            <person name="Nagai C."/>
            <person name="Rounsley S."/>
            <person name="Sankoff D."/>
            <person name="Giuliano G."/>
            <person name="Albert V.A."/>
            <person name="Wincker P."/>
            <person name="Lashermes P."/>
        </authorList>
    </citation>
    <scope>NUCLEOTIDE SEQUENCE [LARGE SCALE GENOMIC DNA]</scope>
    <source>
        <strain evidence="2">cv. DH200-94</strain>
    </source>
</reference>
<protein>
    <recommendedName>
        <fullName evidence="3">DDE Tnp4 domain-containing protein</fullName>
    </recommendedName>
</protein>
<sequence>MYKDAMYWSMQFNENGKHIIQLANGVTPQEIRNSRRYYPWFANCIGVIDGTHVVASVPLGIQGRFRGRKGYPTQNVLAGGGCFYVFSQHIVQILVDSSLHEQLFTCYVII</sequence>
<evidence type="ECO:0000313" key="2">
    <source>
        <dbReference type="Proteomes" id="UP000295252"/>
    </source>
</evidence>
<organism evidence="1 2">
    <name type="scientific">Coffea canephora</name>
    <name type="common">Robusta coffee</name>
    <dbReference type="NCBI Taxonomy" id="49390"/>
    <lineage>
        <taxon>Eukaryota</taxon>
        <taxon>Viridiplantae</taxon>
        <taxon>Streptophyta</taxon>
        <taxon>Embryophyta</taxon>
        <taxon>Tracheophyta</taxon>
        <taxon>Spermatophyta</taxon>
        <taxon>Magnoliopsida</taxon>
        <taxon>eudicotyledons</taxon>
        <taxon>Gunneridae</taxon>
        <taxon>Pentapetalae</taxon>
        <taxon>asterids</taxon>
        <taxon>lamiids</taxon>
        <taxon>Gentianales</taxon>
        <taxon>Rubiaceae</taxon>
        <taxon>Ixoroideae</taxon>
        <taxon>Gardenieae complex</taxon>
        <taxon>Bertiereae - Coffeeae clade</taxon>
        <taxon>Coffeeae</taxon>
        <taxon>Coffea</taxon>
    </lineage>
</organism>
<dbReference type="PhylomeDB" id="A0A068VEB5"/>
<name>A0A068VEB5_COFCA</name>
<dbReference type="AlphaFoldDB" id="A0A068VEB5"/>
<dbReference type="PANTHER" id="PTHR22930:SF221">
    <property type="entry name" value="NUCLEASE HARBI1"/>
    <property type="match status" value="1"/>
</dbReference>
<dbReference type="InParanoid" id="A0A068VEB5"/>
<dbReference type="InterPro" id="IPR045249">
    <property type="entry name" value="HARBI1-like"/>
</dbReference>